<dbReference type="InterPro" id="IPR018966">
    <property type="entry name" value="VTC_domain"/>
</dbReference>
<dbReference type="Proteomes" id="UP000619260">
    <property type="component" value="Unassembled WGS sequence"/>
</dbReference>
<dbReference type="RefSeq" id="WP_203898735.1">
    <property type="nucleotide sequence ID" value="NZ_BOPF01000006.1"/>
</dbReference>
<evidence type="ECO:0000313" key="3">
    <source>
        <dbReference type="Proteomes" id="UP000619260"/>
    </source>
</evidence>
<evidence type="ECO:0000313" key="2">
    <source>
        <dbReference type="EMBL" id="GIJ45190.1"/>
    </source>
</evidence>
<accession>A0A8J4DNS0</accession>
<keyword evidence="3" id="KW-1185">Reference proteome</keyword>
<protein>
    <submittedName>
        <fullName evidence="2">VTC domain-containing protein</fullName>
    </submittedName>
</protein>
<gene>
    <name evidence="2" type="ORF">Val02_20760</name>
</gene>
<dbReference type="EMBL" id="BOPF01000006">
    <property type="protein sequence ID" value="GIJ45190.1"/>
    <property type="molecule type" value="Genomic_DNA"/>
</dbReference>
<dbReference type="SUPFAM" id="SSF55154">
    <property type="entry name" value="CYTH-like phosphatases"/>
    <property type="match status" value="1"/>
</dbReference>
<feature type="domain" description="VTC" evidence="1">
    <location>
        <begin position="117"/>
        <end position="201"/>
    </location>
</feature>
<sequence length="222" mass="25264">MRTISLTELTERAALLTRVDRKYVLPIDELPALLREIDARVLEIDGRREFGYRSVYYDTPELASYLGAARRRPKRFKVRTRTYLDTGLHVLELKTRDGRGTTVKRRLPHEDLHTLAARLAPALVTHYRRMTLFLPADGSRVTLDTDLAWALPDGAGLRLPGRAVVETKCAPGRASAVDRLLWSLHQRPCAISKYATGLAALRPDLPANHWKPVLRRHFEEGR</sequence>
<dbReference type="Pfam" id="PF09359">
    <property type="entry name" value="VTC"/>
    <property type="match status" value="2"/>
</dbReference>
<dbReference type="AlphaFoldDB" id="A0A8J4DNS0"/>
<proteinExistence type="predicted"/>
<reference evidence="2" key="1">
    <citation type="submission" date="2021-01" db="EMBL/GenBank/DDBJ databases">
        <title>Whole genome shotgun sequence of Virgisporangium aliadipatigenens NBRC 105644.</title>
        <authorList>
            <person name="Komaki H."/>
            <person name="Tamura T."/>
        </authorList>
    </citation>
    <scope>NUCLEOTIDE SEQUENCE</scope>
    <source>
        <strain evidence="2">NBRC 105644</strain>
    </source>
</reference>
<comment type="caution">
    <text evidence="2">The sequence shown here is derived from an EMBL/GenBank/DDBJ whole genome shotgun (WGS) entry which is preliminary data.</text>
</comment>
<name>A0A8J4DNS0_9ACTN</name>
<evidence type="ECO:0000259" key="1">
    <source>
        <dbReference type="Pfam" id="PF09359"/>
    </source>
</evidence>
<dbReference type="CDD" id="cd07750">
    <property type="entry name" value="PolyPPase_VTC_like"/>
    <property type="match status" value="1"/>
</dbReference>
<organism evidence="2 3">
    <name type="scientific">Virgisporangium aliadipatigenens</name>
    <dbReference type="NCBI Taxonomy" id="741659"/>
    <lineage>
        <taxon>Bacteria</taxon>
        <taxon>Bacillati</taxon>
        <taxon>Actinomycetota</taxon>
        <taxon>Actinomycetes</taxon>
        <taxon>Micromonosporales</taxon>
        <taxon>Micromonosporaceae</taxon>
        <taxon>Virgisporangium</taxon>
    </lineage>
</organism>
<dbReference type="InterPro" id="IPR033469">
    <property type="entry name" value="CYTH-like_dom_sf"/>
</dbReference>
<feature type="domain" description="VTC" evidence="1">
    <location>
        <begin position="18"/>
        <end position="111"/>
    </location>
</feature>